<dbReference type="EMBL" id="JASMQC010000004">
    <property type="protein sequence ID" value="KAK1945451.1"/>
    <property type="molecule type" value="Genomic_DNA"/>
</dbReference>
<name>A0AAD9GWP1_9STRA</name>
<keyword evidence="2" id="KW-1185">Reference proteome</keyword>
<sequence length="94" mass="10622">MKKTLVEKYGDNLVQILSGDLSGGLKVFLIAMRGEVADFAAFVHTSWWRLHGNEPANIVLLNPTRSFNSSYVTKTEELRHGREVRHIGKVMPLE</sequence>
<dbReference type="AlphaFoldDB" id="A0AAD9GWP1"/>
<gene>
    <name evidence="1" type="ORF">P3T76_002499</name>
</gene>
<dbReference type="Proteomes" id="UP001259832">
    <property type="component" value="Unassembled WGS sequence"/>
</dbReference>
<proteinExistence type="predicted"/>
<reference evidence="1" key="1">
    <citation type="submission" date="2023-08" db="EMBL/GenBank/DDBJ databases">
        <title>Reference Genome Resource for the Citrus Pathogen Phytophthora citrophthora.</title>
        <authorList>
            <person name="Moller H."/>
            <person name="Coetzee B."/>
            <person name="Rose L.J."/>
            <person name="Van Niekerk J.M."/>
        </authorList>
    </citation>
    <scope>NUCLEOTIDE SEQUENCE</scope>
    <source>
        <strain evidence="1">STE-U-9442</strain>
    </source>
</reference>
<evidence type="ECO:0000313" key="2">
    <source>
        <dbReference type="Proteomes" id="UP001259832"/>
    </source>
</evidence>
<protein>
    <submittedName>
        <fullName evidence="1">Uncharacterized protein</fullName>
    </submittedName>
</protein>
<evidence type="ECO:0000313" key="1">
    <source>
        <dbReference type="EMBL" id="KAK1945451.1"/>
    </source>
</evidence>
<organism evidence="1 2">
    <name type="scientific">Phytophthora citrophthora</name>
    <dbReference type="NCBI Taxonomy" id="4793"/>
    <lineage>
        <taxon>Eukaryota</taxon>
        <taxon>Sar</taxon>
        <taxon>Stramenopiles</taxon>
        <taxon>Oomycota</taxon>
        <taxon>Peronosporomycetes</taxon>
        <taxon>Peronosporales</taxon>
        <taxon>Peronosporaceae</taxon>
        <taxon>Phytophthora</taxon>
    </lineage>
</organism>
<accession>A0AAD9GWP1</accession>
<comment type="caution">
    <text evidence="1">The sequence shown here is derived from an EMBL/GenBank/DDBJ whole genome shotgun (WGS) entry which is preliminary data.</text>
</comment>